<accession>A0A0F7ZUC4</accession>
<keyword evidence="2" id="KW-0812">Transmembrane</keyword>
<protein>
    <submittedName>
        <fullName evidence="3">Uncharacterized protein</fullName>
    </submittedName>
</protein>
<keyword evidence="2" id="KW-1133">Transmembrane helix</keyword>
<feature type="region of interest" description="Disordered" evidence="1">
    <location>
        <begin position="68"/>
        <end position="101"/>
    </location>
</feature>
<feature type="compositionally biased region" description="Basic and acidic residues" evidence="1">
    <location>
        <begin position="69"/>
        <end position="79"/>
    </location>
</feature>
<evidence type="ECO:0000256" key="2">
    <source>
        <dbReference type="SAM" id="Phobius"/>
    </source>
</evidence>
<dbReference type="EMBL" id="KQ030524">
    <property type="protein sequence ID" value="KJZ74618.1"/>
    <property type="molecule type" value="Genomic_DNA"/>
</dbReference>
<reference evidence="3 4" key="1">
    <citation type="journal article" date="2014" name="Genome Biol. Evol.">
        <title>Comparative genomics and transcriptomics analyses reveal divergent lifestyle features of nematode endoparasitic fungus Hirsutella minnesotensis.</title>
        <authorList>
            <person name="Lai Y."/>
            <person name="Liu K."/>
            <person name="Zhang X."/>
            <person name="Zhang X."/>
            <person name="Li K."/>
            <person name="Wang N."/>
            <person name="Shu C."/>
            <person name="Wu Y."/>
            <person name="Wang C."/>
            <person name="Bushley K.E."/>
            <person name="Xiang M."/>
            <person name="Liu X."/>
        </authorList>
    </citation>
    <scope>NUCLEOTIDE SEQUENCE [LARGE SCALE GENOMIC DNA]</scope>
    <source>
        <strain evidence="3 4">3608</strain>
    </source>
</reference>
<name>A0A0F7ZUC4_9HYPO</name>
<keyword evidence="2" id="KW-0472">Membrane</keyword>
<keyword evidence="4" id="KW-1185">Reference proteome</keyword>
<evidence type="ECO:0000313" key="4">
    <source>
        <dbReference type="Proteomes" id="UP000054481"/>
    </source>
</evidence>
<dbReference type="OrthoDB" id="4897741at2759"/>
<gene>
    <name evidence="3" type="ORF">HIM_05968</name>
</gene>
<dbReference type="AlphaFoldDB" id="A0A0F7ZUC4"/>
<feature type="compositionally biased region" description="Basic and acidic residues" evidence="1">
    <location>
        <begin position="92"/>
        <end position="101"/>
    </location>
</feature>
<evidence type="ECO:0000256" key="1">
    <source>
        <dbReference type="SAM" id="MobiDB-lite"/>
    </source>
</evidence>
<proteinExistence type="predicted"/>
<dbReference type="Proteomes" id="UP000054481">
    <property type="component" value="Unassembled WGS sequence"/>
</dbReference>
<evidence type="ECO:0000313" key="3">
    <source>
        <dbReference type="EMBL" id="KJZ74618.1"/>
    </source>
</evidence>
<organism evidence="3 4">
    <name type="scientific">Hirsutella minnesotensis 3608</name>
    <dbReference type="NCBI Taxonomy" id="1043627"/>
    <lineage>
        <taxon>Eukaryota</taxon>
        <taxon>Fungi</taxon>
        <taxon>Dikarya</taxon>
        <taxon>Ascomycota</taxon>
        <taxon>Pezizomycotina</taxon>
        <taxon>Sordariomycetes</taxon>
        <taxon>Hypocreomycetidae</taxon>
        <taxon>Hypocreales</taxon>
        <taxon>Ophiocordycipitaceae</taxon>
        <taxon>Hirsutella</taxon>
    </lineage>
</organism>
<feature type="transmembrane region" description="Helical" evidence="2">
    <location>
        <begin position="25"/>
        <end position="50"/>
    </location>
</feature>
<feature type="compositionally biased region" description="Polar residues" evidence="1">
    <location>
        <begin position="80"/>
        <end position="91"/>
    </location>
</feature>
<sequence>MVQAEQSPSWAVMDLMFPSSLPIRVISIICFILGTLIILPALCCVVYDLFLWTWRFWADMFSSTPRSAASEHAEGDHKQTPTTKNAKNGRQQPEKSKYRKQ</sequence>